<evidence type="ECO:0000256" key="8">
    <source>
        <dbReference type="RuleBase" id="RU004508"/>
    </source>
</evidence>
<evidence type="ECO:0000256" key="3">
    <source>
        <dbReference type="ARBA" id="ARBA00022679"/>
    </source>
</evidence>
<dbReference type="InterPro" id="IPR015421">
    <property type="entry name" value="PyrdxlP-dep_Trfase_major"/>
</dbReference>
<evidence type="ECO:0000256" key="7">
    <source>
        <dbReference type="PIRSR" id="PIRSR000390-2"/>
    </source>
</evidence>
<dbReference type="CDD" id="cd00616">
    <property type="entry name" value="AHBA_syn"/>
    <property type="match status" value="1"/>
</dbReference>
<evidence type="ECO:0000313" key="10">
    <source>
        <dbReference type="Proteomes" id="UP000027946"/>
    </source>
</evidence>
<dbReference type="EC" id="2.6.1.-" evidence="9"/>
<keyword evidence="3 9" id="KW-0808">Transferase</keyword>
<dbReference type="InterPro" id="IPR015424">
    <property type="entry name" value="PyrdxlP-dep_Trfase"/>
</dbReference>
<keyword evidence="4 7" id="KW-0663">Pyridoxal phosphate</keyword>
<proteinExistence type="inferred from homology"/>
<feature type="modified residue" description="N6-(pyridoxal phosphate)lysine" evidence="7">
    <location>
        <position position="181"/>
    </location>
</feature>
<dbReference type="GO" id="GO:0000271">
    <property type="term" value="P:polysaccharide biosynthetic process"/>
    <property type="evidence" value="ECO:0007669"/>
    <property type="project" value="TreeGrafter"/>
</dbReference>
<evidence type="ECO:0000256" key="4">
    <source>
        <dbReference type="ARBA" id="ARBA00022898"/>
    </source>
</evidence>
<dbReference type="NCBIfam" id="TIGR04181">
    <property type="entry name" value="NHT_00031"/>
    <property type="match status" value="1"/>
</dbReference>
<dbReference type="PIRSF" id="PIRSF000390">
    <property type="entry name" value="PLP_StrS"/>
    <property type="match status" value="1"/>
</dbReference>
<dbReference type="STRING" id="1121324.CLIT_13c00920"/>
<evidence type="ECO:0000256" key="1">
    <source>
        <dbReference type="ARBA" id="ARBA00001933"/>
    </source>
</evidence>
<dbReference type="Gene3D" id="3.90.1150.10">
    <property type="entry name" value="Aspartate Aminotransferase, domain 1"/>
    <property type="match status" value="1"/>
</dbReference>
<dbReference type="PANTHER" id="PTHR30244">
    <property type="entry name" value="TRANSAMINASE"/>
    <property type="match status" value="1"/>
</dbReference>
<protein>
    <submittedName>
        <fullName evidence="9">Putative pyridoxal phosphate-dependent aminotransferase EpsN</fullName>
        <ecNumber evidence="9">2.6.1.-</ecNumber>
    </submittedName>
</protein>
<dbReference type="eggNOG" id="COG0399">
    <property type="taxonomic scope" value="Bacteria"/>
</dbReference>
<accession>A0A069REZ1</accession>
<dbReference type="InterPro" id="IPR000653">
    <property type="entry name" value="DegT/StrS_aminotransferase"/>
</dbReference>
<dbReference type="Proteomes" id="UP000027946">
    <property type="component" value="Unassembled WGS sequence"/>
</dbReference>
<dbReference type="RefSeq" id="WP_038265915.1">
    <property type="nucleotide sequence ID" value="NZ_FSRH01000005.1"/>
</dbReference>
<organism evidence="9 10">
    <name type="scientific">Peptoclostridium litorale DSM 5388</name>
    <dbReference type="NCBI Taxonomy" id="1121324"/>
    <lineage>
        <taxon>Bacteria</taxon>
        <taxon>Bacillati</taxon>
        <taxon>Bacillota</taxon>
        <taxon>Clostridia</taxon>
        <taxon>Peptostreptococcales</taxon>
        <taxon>Peptoclostridiaceae</taxon>
        <taxon>Peptoclostridium</taxon>
    </lineage>
</organism>
<name>A0A069REZ1_PEPLI</name>
<feature type="active site" description="Proton acceptor" evidence="6">
    <location>
        <position position="181"/>
    </location>
</feature>
<evidence type="ECO:0000256" key="6">
    <source>
        <dbReference type="PIRSR" id="PIRSR000390-1"/>
    </source>
</evidence>
<comment type="similarity">
    <text evidence="5 8">Belongs to the DegT/DnrJ/EryC1 family.</text>
</comment>
<dbReference type="GO" id="GO:0030170">
    <property type="term" value="F:pyridoxal phosphate binding"/>
    <property type="evidence" value="ECO:0007669"/>
    <property type="project" value="TreeGrafter"/>
</dbReference>
<dbReference type="GO" id="GO:0008483">
    <property type="term" value="F:transaminase activity"/>
    <property type="evidence" value="ECO:0007669"/>
    <property type="project" value="UniProtKB-KW"/>
</dbReference>
<comment type="cofactor">
    <cofactor evidence="1">
        <name>pyridoxal 5'-phosphate</name>
        <dbReference type="ChEBI" id="CHEBI:597326"/>
    </cofactor>
</comment>
<dbReference type="SUPFAM" id="SSF53383">
    <property type="entry name" value="PLP-dependent transferases"/>
    <property type="match status" value="1"/>
</dbReference>
<dbReference type="InterPro" id="IPR015422">
    <property type="entry name" value="PyrdxlP-dep_Trfase_small"/>
</dbReference>
<dbReference type="InterPro" id="IPR026385">
    <property type="entry name" value="LegC-like"/>
</dbReference>
<gene>
    <name evidence="9" type="primary">epsN</name>
    <name evidence="9" type="ORF">CLIT_13c00920</name>
</gene>
<sequence length="367" mass="40975">MIPLCIPEIRGNEWKYIKECLDTNWVSSVGSYVDRFEIEFSKYVNAKKAVVTMNGTAALDLALRSLSIGPGDEVIVPSLTFISPVNTIRYVGATPVFADVCRGTFVMDTNKIEELITPKTRAIIPVHIYGHPVDMDKLMSIAKKHNLYVIEDATESLGSMYSGKATGTIGDIGCFSFNGNKLITTGAGGMLVTNDEKTGERAKYLATQTKTITDNGAMYHEEVGYNYRMPNLLAAMGCAQLENIEEYIRIKRENANIYNELLKDLKGITLPIEKSNVKNVHWLYSIVIEDEHVLTRDELIKKLGENGVQARPFFMPVHKMKPYENCRHSGMKITDDLANRGINLPSSVGLKKIEIEQICDIIRNATL</sequence>
<dbReference type="OrthoDB" id="9810913at2"/>
<keyword evidence="2 9" id="KW-0032">Aminotransferase</keyword>
<reference evidence="9 10" key="1">
    <citation type="submission" date="2014-03" db="EMBL/GenBank/DDBJ databases">
        <title>Genome sequence of Clostridium litorale W6, DSM 5388.</title>
        <authorList>
            <person name="Poehlein A."/>
            <person name="Jagirdar A."/>
            <person name="Khonsari B."/>
            <person name="Chibani C.M."/>
            <person name="Gutierrez Gutierrez D.A."/>
            <person name="Davydova E."/>
            <person name="Alghaithi H.S."/>
            <person name="Nair K.P."/>
            <person name="Dhamotharan K."/>
            <person name="Chandran L."/>
            <person name="G W."/>
            <person name="Daniel R."/>
        </authorList>
    </citation>
    <scope>NUCLEOTIDE SEQUENCE [LARGE SCALE GENOMIC DNA]</scope>
    <source>
        <strain evidence="9 10">W6</strain>
    </source>
</reference>
<dbReference type="Pfam" id="PF01041">
    <property type="entry name" value="DegT_DnrJ_EryC1"/>
    <property type="match status" value="1"/>
</dbReference>
<dbReference type="AlphaFoldDB" id="A0A069REZ1"/>
<dbReference type="PANTHER" id="PTHR30244:SF30">
    <property type="entry name" value="BLR5990 PROTEIN"/>
    <property type="match status" value="1"/>
</dbReference>
<evidence type="ECO:0000256" key="5">
    <source>
        <dbReference type="ARBA" id="ARBA00037999"/>
    </source>
</evidence>
<evidence type="ECO:0000256" key="2">
    <source>
        <dbReference type="ARBA" id="ARBA00022576"/>
    </source>
</evidence>
<dbReference type="EMBL" id="JJMM01000013">
    <property type="protein sequence ID" value="KDR94770.1"/>
    <property type="molecule type" value="Genomic_DNA"/>
</dbReference>
<dbReference type="FunFam" id="3.40.640.10:FF:000090">
    <property type="entry name" value="Pyridoxal phosphate-dependent aminotransferase"/>
    <property type="match status" value="1"/>
</dbReference>
<evidence type="ECO:0000313" key="9">
    <source>
        <dbReference type="EMBL" id="KDR94770.1"/>
    </source>
</evidence>
<dbReference type="Gene3D" id="3.40.640.10">
    <property type="entry name" value="Type I PLP-dependent aspartate aminotransferase-like (Major domain)"/>
    <property type="match status" value="1"/>
</dbReference>
<keyword evidence="10" id="KW-1185">Reference proteome</keyword>
<comment type="caution">
    <text evidence="9">The sequence shown here is derived from an EMBL/GenBank/DDBJ whole genome shotgun (WGS) entry which is preliminary data.</text>
</comment>